<gene>
    <name evidence="2" type="ORF">Sviol_49710</name>
</gene>
<comment type="caution">
    <text evidence="2">The sequence shown here is derived from an EMBL/GenBank/DDBJ whole genome shotgun (WGS) entry which is preliminary data.</text>
</comment>
<reference evidence="2" key="1">
    <citation type="submission" date="2024-05" db="EMBL/GenBank/DDBJ databases">
        <title>Whole genome shotgun sequence of Streptomyces violascens NBRC 12920.</title>
        <authorList>
            <person name="Komaki H."/>
            <person name="Tamura T."/>
        </authorList>
    </citation>
    <scope>NUCLEOTIDE SEQUENCE</scope>
    <source>
        <strain evidence="2">NBRC 12920</strain>
    </source>
</reference>
<dbReference type="Proteomes" id="UP001050808">
    <property type="component" value="Unassembled WGS sequence"/>
</dbReference>
<sequence length="73" mass="8365">MDTRVPPSPDRSAREPTRSRGLLNDEMPGADGSWLKHQANDPDAMESEMSRIAAVAYDRHRVQHRRRERGSPR</sequence>
<accession>A0ABQ3QTG7</accession>
<proteinExistence type="predicted"/>
<name>A0ABQ3QTG7_9ACTN</name>
<evidence type="ECO:0000313" key="3">
    <source>
        <dbReference type="Proteomes" id="UP001050808"/>
    </source>
</evidence>
<evidence type="ECO:0000256" key="1">
    <source>
        <dbReference type="SAM" id="MobiDB-lite"/>
    </source>
</evidence>
<keyword evidence="3" id="KW-1185">Reference proteome</keyword>
<protein>
    <submittedName>
        <fullName evidence="2">Uncharacterized protein</fullName>
    </submittedName>
</protein>
<evidence type="ECO:0000313" key="2">
    <source>
        <dbReference type="EMBL" id="GHI40563.1"/>
    </source>
</evidence>
<dbReference type="EMBL" id="BNDY01000017">
    <property type="protein sequence ID" value="GHI40563.1"/>
    <property type="molecule type" value="Genomic_DNA"/>
</dbReference>
<feature type="region of interest" description="Disordered" evidence="1">
    <location>
        <begin position="1"/>
        <end position="49"/>
    </location>
</feature>
<organism evidence="2 3">
    <name type="scientific">Streptomyces violascens</name>
    <dbReference type="NCBI Taxonomy" id="67381"/>
    <lineage>
        <taxon>Bacteria</taxon>
        <taxon>Bacillati</taxon>
        <taxon>Actinomycetota</taxon>
        <taxon>Actinomycetes</taxon>
        <taxon>Kitasatosporales</taxon>
        <taxon>Streptomycetaceae</taxon>
        <taxon>Streptomyces</taxon>
    </lineage>
</organism>